<dbReference type="Pfam" id="PF13532">
    <property type="entry name" value="2OG-FeII_Oxy_2"/>
    <property type="match status" value="1"/>
</dbReference>
<gene>
    <name evidence="8" type="ORF">LSH36_167g02011</name>
</gene>
<dbReference type="GO" id="GO:0005737">
    <property type="term" value="C:cytoplasm"/>
    <property type="evidence" value="ECO:0007669"/>
    <property type="project" value="TreeGrafter"/>
</dbReference>
<feature type="binding site" evidence="5">
    <location>
        <position position="267"/>
    </location>
    <ligand>
        <name>Fe cation</name>
        <dbReference type="ChEBI" id="CHEBI:24875"/>
        <note>catalytic</note>
    </ligand>
</feature>
<keyword evidence="3" id="KW-0560">Oxidoreductase</keyword>
<dbReference type="EMBL" id="JAODUP010000167">
    <property type="protein sequence ID" value="KAK2158558.1"/>
    <property type="molecule type" value="Genomic_DNA"/>
</dbReference>
<dbReference type="Proteomes" id="UP001208570">
    <property type="component" value="Unassembled WGS sequence"/>
</dbReference>
<dbReference type="InterPro" id="IPR037151">
    <property type="entry name" value="AlkB-like_sf"/>
</dbReference>
<protein>
    <recommendedName>
        <fullName evidence="7">Fe2OG dioxygenase domain-containing protein</fullName>
    </recommendedName>
</protein>
<sequence length="391" mass="44624">MADKTAGDPSKDLQEYDIFRDSFKYFKKKKPPPDLSTVVELSTSDSPEVERISVLQPSLPPIRGLQPWQDWKVFCHKHMPGFFYIRNPFLSGYQEYWIRRCIQDFPCKPNLCNLDAHIELSDGDNIWELSQSSDTLSSQDKTLVDRLRWVTLGYHHNWDTKLYTADRHSPFPADLDYVSRYLVDVLGLSASFKAEAAIINYYHMDSTLAPHSDHSEFNLEAPLVSFSFGQSAIMLMGTTTKADEPVPVFLHSGDIVVMSGASRLAYHAVPRIISTAARLLPWSKAEKPHSEKGTCSHHEQISTSDSKNVGGRDWSQCDSSAGDDTLLKPFINSELPQNSESQLEWFKNINSYIDESVKNSNFELFHKYLQQIRINMNVRQVFKPGETFQDT</sequence>
<keyword evidence="9" id="KW-1185">Reference proteome</keyword>
<feature type="binding site" evidence="5">
    <location>
        <position position="213"/>
    </location>
    <ligand>
        <name>Fe cation</name>
        <dbReference type="ChEBI" id="CHEBI:24875"/>
        <note>catalytic</note>
    </ligand>
</feature>
<proteinExistence type="predicted"/>
<dbReference type="GO" id="GO:0035516">
    <property type="term" value="F:broad specificity oxidative DNA demethylase activity"/>
    <property type="evidence" value="ECO:0007669"/>
    <property type="project" value="TreeGrafter"/>
</dbReference>
<name>A0AAD9N7R9_9ANNE</name>
<evidence type="ECO:0000256" key="4">
    <source>
        <dbReference type="ARBA" id="ARBA00023004"/>
    </source>
</evidence>
<dbReference type="PROSITE" id="PS51471">
    <property type="entry name" value="FE2OG_OXY"/>
    <property type="match status" value="1"/>
</dbReference>
<dbReference type="InterPro" id="IPR004574">
    <property type="entry name" value="Alkb"/>
</dbReference>
<feature type="region of interest" description="Disordered" evidence="6">
    <location>
        <begin position="287"/>
        <end position="315"/>
    </location>
</feature>
<dbReference type="GO" id="GO:0008198">
    <property type="term" value="F:ferrous iron binding"/>
    <property type="evidence" value="ECO:0007669"/>
    <property type="project" value="TreeGrafter"/>
</dbReference>
<keyword evidence="1 5" id="KW-0479">Metal-binding</keyword>
<feature type="domain" description="Fe2OG dioxygenase" evidence="7">
    <location>
        <begin position="193"/>
        <end position="290"/>
    </location>
</feature>
<feature type="binding site" evidence="5">
    <location>
        <position position="211"/>
    </location>
    <ligand>
        <name>Fe cation</name>
        <dbReference type="ChEBI" id="CHEBI:24875"/>
        <note>catalytic</note>
    </ligand>
</feature>
<evidence type="ECO:0000256" key="5">
    <source>
        <dbReference type="PIRSR" id="PIRSR604574-2"/>
    </source>
</evidence>
<dbReference type="Gene3D" id="2.60.120.590">
    <property type="entry name" value="Alpha-ketoglutarate-dependent dioxygenase AlkB-like"/>
    <property type="match status" value="1"/>
</dbReference>
<comment type="cofactor">
    <cofactor evidence="5">
        <name>Fe(2+)</name>
        <dbReference type="ChEBI" id="CHEBI:29033"/>
    </cofactor>
    <text evidence="5">Binds 1 Fe(2+) ion per subunit.</text>
</comment>
<evidence type="ECO:0000256" key="2">
    <source>
        <dbReference type="ARBA" id="ARBA00022964"/>
    </source>
</evidence>
<reference evidence="8" key="1">
    <citation type="journal article" date="2023" name="Mol. Biol. Evol.">
        <title>Third-Generation Sequencing Reveals the Adaptive Role of the Epigenome in Three Deep-Sea Polychaetes.</title>
        <authorList>
            <person name="Perez M."/>
            <person name="Aroh O."/>
            <person name="Sun Y."/>
            <person name="Lan Y."/>
            <person name="Juniper S.K."/>
            <person name="Young C.R."/>
            <person name="Angers B."/>
            <person name="Qian P.Y."/>
        </authorList>
    </citation>
    <scope>NUCLEOTIDE SEQUENCE</scope>
    <source>
        <strain evidence="8">P08H-3</strain>
    </source>
</reference>
<feature type="compositionally biased region" description="Basic and acidic residues" evidence="6">
    <location>
        <begin position="287"/>
        <end position="300"/>
    </location>
</feature>
<dbReference type="PANTHER" id="PTHR16557">
    <property type="entry name" value="ALKYLATED DNA REPAIR PROTEIN ALKB-RELATED"/>
    <property type="match status" value="1"/>
</dbReference>
<keyword evidence="4 5" id="KW-0408">Iron</keyword>
<dbReference type="InterPro" id="IPR005123">
    <property type="entry name" value="Oxoglu/Fe-dep_dioxygenase_dom"/>
</dbReference>
<organism evidence="8 9">
    <name type="scientific">Paralvinella palmiformis</name>
    <dbReference type="NCBI Taxonomy" id="53620"/>
    <lineage>
        <taxon>Eukaryota</taxon>
        <taxon>Metazoa</taxon>
        <taxon>Spiralia</taxon>
        <taxon>Lophotrochozoa</taxon>
        <taxon>Annelida</taxon>
        <taxon>Polychaeta</taxon>
        <taxon>Sedentaria</taxon>
        <taxon>Canalipalpata</taxon>
        <taxon>Terebellida</taxon>
        <taxon>Terebelliformia</taxon>
        <taxon>Alvinellidae</taxon>
        <taxon>Paralvinella</taxon>
    </lineage>
</organism>
<dbReference type="InterPro" id="IPR027450">
    <property type="entry name" value="AlkB-like"/>
</dbReference>
<evidence type="ECO:0000256" key="1">
    <source>
        <dbReference type="ARBA" id="ARBA00022723"/>
    </source>
</evidence>
<dbReference type="GO" id="GO:0035515">
    <property type="term" value="F:oxidative RNA demethylase activity"/>
    <property type="evidence" value="ECO:0007669"/>
    <property type="project" value="TreeGrafter"/>
</dbReference>
<evidence type="ECO:0000256" key="3">
    <source>
        <dbReference type="ARBA" id="ARBA00023002"/>
    </source>
</evidence>
<accession>A0AAD9N7R9</accession>
<dbReference type="SUPFAM" id="SSF51197">
    <property type="entry name" value="Clavaminate synthase-like"/>
    <property type="match status" value="1"/>
</dbReference>
<dbReference type="GO" id="GO:0005634">
    <property type="term" value="C:nucleus"/>
    <property type="evidence" value="ECO:0007669"/>
    <property type="project" value="TreeGrafter"/>
</dbReference>
<dbReference type="PANTHER" id="PTHR16557:SF2">
    <property type="entry name" value="NUCLEIC ACID DIOXYGENASE ALKBH1"/>
    <property type="match status" value="1"/>
</dbReference>
<evidence type="ECO:0000313" key="9">
    <source>
        <dbReference type="Proteomes" id="UP001208570"/>
    </source>
</evidence>
<dbReference type="AlphaFoldDB" id="A0AAD9N7R9"/>
<dbReference type="GO" id="GO:0035513">
    <property type="term" value="P:oxidative RNA demethylation"/>
    <property type="evidence" value="ECO:0007669"/>
    <property type="project" value="TreeGrafter"/>
</dbReference>
<keyword evidence="2" id="KW-0223">Dioxygenase</keyword>
<evidence type="ECO:0000259" key="7">
    <source>
        <dbReference type="PROSITE" id="PS51471"/>
    </source>
</evidence>
<comment type="caution">
    <text evidence="8">The sequence shown here is derived from an EMBL/GenBank/DDBJ whole genome shotgun (WGS) entry which is preliminary data.</text>
</comment>
<evidence type="ECO:0000313" key="8">
    <source>
        <dbReference type="EMBL" id="KAK2158558.1"/>
    </source>
</evidence>
<evidence type="ECO:0000256" key="6">
    <source>
        <dbReference type="SAM" id="MobiDB-lite"/>
    </source>
</evidence>